<proteinExistence type="predicted"/>
<dbReference type="EMBL" id="JAVHJS010000011">
    <property type="protein sequence ID" value="KAK2843842.1"/>
    <property type="molecule type" value="Genomic_DNA"/>
</dbReference>
<reference evidence="2" key="1">
    <citation type="submission" date="2023-08" db="EMBL/GenBank/DDBJ databases">
        <title>Pelteobagrus vachellii genome.</title>
        <authorList>
            <person name="Liu H."/>
        </authorList>
    </citation>
    <scope>NUCLEOTIDE SEQUENCE</scope>
    <source>
        <strain evidence="2">PRFRI_2022a</strain>
        <tissue evidence="2">Muscle</tissue>
    </source>
</reference>
<name>A0AA88SPS2_TACVA</name>
<gene>
    <name evidence="2" type="ORF">Q7C36_012057</name>
</gene>
<evidence type="ECO:0000313" key="3">
    <source>
        <dbReference type="Proteomes" id="UP001187315"/>
    </source>
</evidence>
<feature type="compositionally biased region" description="Basic residues" evidence="1">
    <location>
        <begin position="61"/>
        <end position="73"/>
    </location>
</feature>
<protein>
    <submittedName>
        <fullName evidence="2">Uncharacterized protein</fullName>
    </submittedName>
</protein>
<comment type="caution">
    <text evidence="2">The sequence shown here is derived from an EMBL/GenBank/DDBJ whole genome shotgun (WGS) entry which is preliminary data.</text>
</comment>
<feature type="region of interest" description="Disordered" evidence="1">
    <location>
        <begin position="33"/>
        <end position="73"/>
    </location>
</feature>
<sequence length="73" mass="8488">MKSEAFDWKLRCKKRPWETVALTIRMTASPTTLMMRSASTATAPFLRGTRSRTTTPSSRSTTRHRRSHRYQIT</sequence>
<feature type="compositionally biased region" description="Polar residues" evidence="1">
    <location>
        <begin position="33"/>
        <end position="42"/>
    </location>
</feature>
<keyword evidence="3" id="KW-1185">Reference proteome</keyword>
<dbReference type="AlphaFoldDB" id="A0AA88SPS2"/>
<accession>A0AA88SPS2</accession>
<evidence type="ECO:0000256" key="1">
    <source>
        <dbReference type="SAM" id="MobiDB-lite"/>
    </source>
</evidence>
<dbReference type="Proteomes" id="UP001187315">
    <property type="component" value="Unassembled WGS sequence"/>
</dbReference>
<organism evidence="2 3">
    <name type="scientific">Tachysurus vachellii</name>
    <name type="common">Darkbarbel catfish</name>
    <name type="synonym">Pelteobagrus vachellii</name>
    <dbReference type="NCBI Taxonomy" id="175792"/>
    <lineage>
        <taxon>Eukaryota</taxon>
        <taxon>Metazoa</taxon>
        <taxon>Chordata</taxon>
        <taxon>Craniata</taxon>
        <taxon>Vertebrata</taxon>
        <taxon>Euteleostomi</taxon>
        <taxon>Actinopterygii</taxon>
        <taxon>Neopterygii</taxon>
        <taxon>Teleostei</taxon>
        <taxon>Ostariophysi</taxon>
        <taxon>Siluriformes</taxon>
        <taxon>Bagridae</taxon>
        <taxon>Tachysurus</taxon>
    </lineage>
</organism>
<evidence type="ECO:0000313" key="2">
    <source>
        <dbReference type="EMBL" id="KAK2843842.1"/>
    </source>
</evidence>
<feature type="compositionally biased region" description="Low complexity" evidence="1">
    <location>
        <begin position="51"/>
        <end position="60"/>
    </location>
</feature>